<dbReference type="InParanoid" id="K3Y0Y9"/>
<reference evidence="2" key="1">
    <citation type="journal article" date="2012" name="Nat. Biotechnol.">
        <title>Reference genome sequence of the model plant Setaria.</title>
        <authorList>
            <person name="Bennetzen J.L."/>
            <person name="Schmutz J."/>
            <person name="Wang H."/>
            <person name="Percifield R."/>
            <person name="Hawkins J."/>
            <person name="Pontaroli A.C."/>
            <person name="Estep M."/>
            <person name="Feng L."/>
            <person name="Vaughn J.N."/>
            <person name="Grimwood J."/>
            <person name="Jenkins J."/>
            <person name="Barry K."/>
            <person name="Lindquist E."/>
            <person name="Hellsten U."/>
            <person name="Deshpande S."/>
            <person name="Wang X."/>
            <person name="Wu X."/>
            <person name="Mitros T."/>
            <person name="Triplett J."/>
            <person name="Yang X."/>
            <person name="Ye C.Y."/>
            <person name="Mauro-Herrera M."/>
            <person name="Wang L."/>
            <person name="Li P."/>
            <person name="Sharma M."/>
            <person name="Sharma R."/>
            <person name="Ronald P.C."/>
            <person name="Panaud O."/>
            <person name="Kellogg E.A."/>
            <person name="Brutnell T.P."/>
            <person name="Doust A.N."/>
            <person name="Tuskan G.A."/>
            <person name="Rokhsar D."/>
            <person name="Devos K.M."/>
        </authorList>
    </citation>
    <scope>NUCLEOTIDE SEQUENCE [LARGE SCALE GENOMIC DNA]</scope>
    <source>
        <strain evidence="2">cv. Yugu1</strain>
    </source>
</reference>
<accession>K3Y0Y9</accession>
<evidence type="ECO:0000313" key="2">
    <source>
        <dbReference type="Proteomes" id="UP000004995"/>
    </source>
</evidence>
<dbReference type="FunCoup" id="K3Y0Y9">
    <property type="interactions" value="409"/>
</dbReference>
<reference evidence="1" key="2">
    <citation type="submission" date="2018-08" db="UniProtKB">
        <authorList>
            <consortium name="EnsemblPlants"/>
        </authorList>
    </citation>
    <scope>IDENTIFICATION</scope>
    <source>
        <strain evidence="1">Yugu1</strain>
    </source>
</reference>
<dbReference type="Gramene" id="KQL10505">
    <property type="protein sequence ID" value="KQL10505"/>
    <property type="gene ID" value="SETIT_007851mg"/>
</dbReference>
<organism evidence="1 2">
    <name type="scientific">Setaria italica</name>
    <name type="common">Foxtail millet</name>
    <name type="synonym">Panicum italicum</name>
    <dbReference type="NCBI Taxonomy" id="4555"/>
    <lineage>
        <taxon>Eukaryota</taxon>
        <taxon>Viridiplantae</taxon>
        <taxon>Streptophyta</taxon>
        <taxon>Embryophyta</taxon>
        <taxon>Tracheophyta</taxon>
        <taxon>Spermatophyta</taxon>
        <taxon>Magnoliopsida</taxon>
        <taxon>Liliopsida</taxon>
        <taxon>Poales</taxon>
        <taxon>Poaceae</taxon>
        <taxon>PACMAD clade</taxon>
        <taxon>Panicoideae</taxon>
        <taxon>Panicodae</taxon>
        <taxon>Paniceae</taxon>
        <taxon>Cenchrinae</taxon>
        <taxon>Setaria</taxon>
    </lineage>
</organism>
<dbReference type="Proteomes" id="UP000004995">
    <property type="component" value="Unassembled WGS sequence"/>
</dbReference>
<dbReference type="eggNOG" id="ENOG502R49C">
    <property type="taxonomic scope" value="Eukaryota"/>
</dbReference>
<sequence>MEGHTLEAYYSLPAPRRPSVTKILFDLKTRELVSPIFVCLHCSMESQTQQHMASHCKQHVRAGMAKGTVDHIKYFPDHTYDFLCNKPKPKPHVPGSVQQTMPQPPNQIYQVPTNWFNHIFPYNGNIMMSELARSPQLKGPHQHLVNIPNMRQPTLATPIQHSPFLIEGSSSSPFGGVMIPIQDKVGSSTTPLSVPPVIDLTLRLGPTPSSISEDSMQGTTFPF</sequence>
<keyword evidence="2" id="KW-1185">Reference proteome</keyword>
<dbReference type="HOGENOM" id="CLU_1241927_0_0_1"/>
<dbReference type="EMBL" id="AGNK02002414">
    <property type="status" value="NOT_ANNOTATED_CDS"/>
    <property type="molecule type" value="Genomic_DNA"/>
</dbReference>
<proteinExistence type="predicted"/>
<name>K3Y0Y9_SETIT</name>
<dbReference type="AlphaFoldDB" id="K3Y0Y9"/>
<dbReference type="EnsemblPlants" id="KQL10505">
    <property type="protein sequence ID" value="KQL10505"/>
    <property type="gene ID" value="SETIT_007851mg"/>
</dbReference>
<dbReference type="OMA" id="SHCKQHV"/>
<evidence type="ECO:0000313" key="1">
    <source>
        <dbReference type="EnsemblPlants" id="KQL10505"/>
    </source>
</evidence>
<protein>
    <submittedName>
        <fullName evidence="1">Uncharacterized protein</fullName>
    </submittedName>
</protein>